<accession>A0A8S4BU19</accession>
<comment type="caution">
    <text evidence="2">The sequence shown here is derived from an EMBL/GenBank/DDBJ whole genome shotgun (WGS) entry which is preliminary data.</text>
</comment>
<feature type="compositionally biased region" description="Low complexity" evidence="1">
    <location>
        <begin position="1"/>
        <end position="17"/>
    </location>
</feature>
<dbReference type="AlphaFoldDB" id="A0A8S4BU19"/>
<protein>
    <submittedName>
        <fullName evidence="2">(Atlantic silverside) hypothetical protein</fullName>
    </submittedName>
</protein>
<dbReference type="EMBL" id="CAJRST010038333">
    <property type="protein sequence ID" value="CAG6011512.1"/>
    <property type="molecule type" value="Genomic_DNA"/>
</dbReference>
<dbReference type="OrthoDB" id="1869581at2759"/>
<feature type="non-terminal residue" evidence="2">
    <location>
        <position position="1"/>
    </location>
</feature>
<evidence type="ECO:0000313" key="2">
    <source>
        <dbReference type="EMBL" id="CAG6011512.1"/>
    </source>
</evidence>
<organism evidence="2 3">
    <name type="scientific">Menidia menidia</name>
    <name type="common">Atlantic silverside</name>
    <dbReference type="NCBI Taxonomy" id="238744"/>
    <lineage>
        <taxon>Eukaryota</taxon>
        <taxon>Metazoa</taxon>
        <taxon>Chordata</taxon>
        <taxon>Craniata</taxon>
        <taxon>Vertebrata</taxon>
        <taxon>Euteleostomi</taxon>
        <taxon>Actinopterygii</taxon>
        <taxon>Neopterygii</taxon>
        <taxon>Teleostei</taxon>
        <taxon>Neoteleostei</taxon>
        <taxon>Acanthomorphata</taxon>
        <taxon>Ovalentaria</taxon>
        <taxon>Atherinomorphae</taxon>
        <taxon>Atheriniformes</taxon>
        <taxon>Atherinopsidae</taxon>
        <taxon>Menidiinae</taxon>
        <taxon>Menidia</taxon>
    </lineage>
</organism>
<name>A0A8S4BU19_9TELE</name>
<keyword evidence="3" id="KW-1185">Reference proteome</keyword>
<reference evidence="2" key="1">
    <citation type="submission" date="2021-05" db="EMBL/GenBank/DDBJ databases">
        <authorList>
            <person name="Tigano A."/>
        </authorList>
    </citation>
    <scope>NUCLEOTIDE SEQUENCE</scope>
</reference>
<dbReference type="Proteomes" id="UP000677803">
    <property type="component" value="Unassembled WGS sequence"/>
</dbReference>
<feature type="region of interest" description="Disordered" evidence="1">
    <location>
        <begin position="250"/>
        <end position="276"/>
    </location>
</feature>
<proteinExistence type="predicted"/>
<evidence type="ECO:0000256" key="1">
    <source>
        <dbReference type="SAM" id="MobiDB-lite"/>
    </source>
</evidence>
<evidence type="ECO:0000313" key="3">
    <source>
        <dbReference type="Proteomes" id="UP000677803"/>
    </source>
</evidence>
<sequence length="276" mass="30173">EADTGAGANGTAGPEAGSGSGLTLNSTYQKLQRVYELREPGGAALAGLHTDVAPLSSEQYSIIAESLKVLSPFNDATVELSEEKRVSESKVIPLLSMLHHALEEEMRTLQTPERKIMAESLKRQLQEKLFTLQSMSIIVAEEKSCWGKVCGCQPPPDCHNADGCLPSAWMRLQCWMRTTPGSVLTPSTRTQILKTGQSSPSRGRSGKVEALSRAQAQSDPAIVRGLTTQKWSEGDGHVLLFQATGDVVRDEEVRSDHGVKRRSFRGEEEEQQWLDV</sequence>
<gene>
    <name evidence="2" type="ORF">MMEN_LOCUS19063</name>
</gene>
<feature type="region of interest" description="Disordered" evidence="1">
    <location>
        <begin position="1"/>
        <end position="23"/>
    </location>
</feature>
<feature type="compositionally biased region" description="Acidic residues" evidence="1">
    <location>
        <begin position="267"/>
        <end position="276"/>
    </location>
</feature>
<feature type="non-terminal residue" evidence="2">
    <location>
        <position position="276"/>
    </location>
</feature>